<organism evidence="7 8">
    <name type="scientific">Ferrovibrio terrae</name>
    <dbReference type="NCBI Taxonomy" id="2594003"/>
    <lineage>
        <taxon>Bacteria</taxon>
        <taxon>Pseudomonadati</taxon>
        <taxon>Pseudomonadota</taxon>
        <taxon>Alphaproteobacteria</taxon>
        <taxon>Rhodospirillales</taxon>
        <taxon>Rhodospirillaceae</taxon>
        <taxon>Ferrovibrio</taxon>
    </lineage>
</organism>
<evidence type="ECO:0000259" key="6">
    <source>
        <dbReference type="Pfam" id="PF01464"/>
    </source>
</evidence>
<keyword evidence="3 5" id="KW-0732">Signal</keyword>
<dbReference type="KEGG" id="fer:FNB15_17095"/>
<accession>A0A516H509</accession>
<evidence type="ECO:0000256" key="3">
    <source>
        <dbReference type="ARBA" id="ARBA00022729"/>
    </source>
</evidence>
<dbReference type="SUPFAM" id="SSF48435">
    <property type="entry name" value="Bacterial muramidases"/>
    <property type="match status" value="1"/>
</dbReference>
<proteinExistence type="inferred from homology"/>
<dbReference type="InterPro" id="IPR008258">
    <property type="entry name" value="Transglycosylase_SLT_dom_1"/>
</dbReference>
<feature type="region of interest" description="Disordered" evidence="4">
    <location>
        <begin position="24"/>
        <end position="58"/>
    </location>
</feature>
<dbReference type="GO" id="GO:0042597">
    <property type="term" value="C:periplasmic space"/>
    <property type="evidence" value="ECO:0007669"/>
    <property type="project" value="InterPro"/>
</dbReference>
<dbReference type="InterPro" id="IPR008939">
    <property type="entry name" value="Lytic_TGlycosylase_superhlx_U"/>
</dbReference>
<dbReference type="Gene3D" id="1.10.530.10">
    <property type="match status" value="1"/>
</dbReference>
<evidence type="ECO:0000256" key="5">
    <source>
        <dbReference type="SAM" id="SignalP"/>
    </source>
</evidence>
<evidence type="ECO:0000313" key="8">
    <source>
        <dbReference type="Proteomes" id="UP000317496"/>
    </source>
</evidence>
<dbReference type="CDD" id="cd13401">
    <property type="entry name" value="Slt70-like"/>
    <property type="match status" value="1"/>
</dbReference>
<dbReference type="Gene3D" id="1.25.20.10">
    <property type="entry name" value="Bacterial muramidases"/>
    <property type="match status" value="1"/>
</dbReference>
<protein>
    <submittedName>
        <fullName evidence="7">Lytic transglycosylase domain-containing protein</fullName>
    </submittedName>
</protein>
<gene>
    <name evidence="7" type="ORF">FNB15_17095</name>
</gene>
<comment type="similarity">
    <text evidence="2">Belongs to the virb1 family.</text>
</comment>
<feature type="domain" description="Transglycosylase SLT" evidence="6">
    <location>
        <begin position="539"/>
        <end position="639"/>
    </location>
</feature>
<dbReference type="AlphaFoldDB" id="A0A516H509"/>
<dbReference type="OrthoDB" id="9815002at2"/>
<comment type="similarity">
    <text evidence="1">Belongs to the transglycosylase Slt family.</text>
</comment>
<evidence type="ECO:0000256" key="4">
    <source>
        <dbReference type="SAM" id="MobiDB-lite"/>
    </source>
</evidence>
<dbReference type="SUPFAM" id="SSF53955">
    <property type="entry name" value="Lysozyme-like"/>
    <property type="match status" value="1"/>
</dbReference>
<evidence type="ECO:0000256" key="2">
    <source>
        <dbReference type="ARBA" id="ARBA00009387"/>
    </source>
</evidence>
<dbReference type="PANTHER" id="PTHR37423">
    <property type="entry name" value="SOLUBLE LYTIC MUREIN TRANSGLYCOSYLASE-RELATED"/>
    <property type="match status" value="1"/>
</dbReference>
<reference evidence="7 8" key="1">
    <citation type="submission" date="2019-07" db="EMBL/GenBank/DDBJ databases">
        <title>Genome sequencing for Ferrovibrio sp. K5.</title>
        <authorList>
            <person name="Park S.-J."/>
        </authorList>
    </citation>
    <scope>NUCLEOTIDE SEQUENCE [LARGE SCALE GENOMIC DNA]</scope>
    <source>
        <strain evidence="7 8">K5</strain>
    </source>
</reference>
<dbReference type="Proteomes" id="UP000317496">
    <property type="component" value="Chromosome"/>
</dbReference>
<sequence length="704" mass="78650">MAALLAGLCLVGIAPAIARQPVPETKPAPELASSSTAAPVPLAKPRRGTPPARPEQTRLPAQHEILSATDREIGRKALQEAAAFRFDAARRIAATAREPMIAQLTRWLWLQTANSGASFEEITQFISTKPDWPAREALLRRAEEAIDGATPEGRVLAWFDTHPPETGLGLLRLGETLLRLGREKDAFPVMRRAWVDGNLSQRDEKVLWNEFGNRFTLADHAARADRLLWDGNIEAARRMLPRLGEEARQLAETRIALANNVPGAEKMVTALPAHLRDDGGLNYDRIRWQRKRGMSDGVEALLYNAPDDLGRAEKWWVERHFRARKAMAEGRISEAYRLAAGHGVSGGAAMAEAEWLAGWIALRLLQEPRAALKHFTTLQDAVRFPVSQSRAAYWLGRTHMALGDTERARQSYAQAALHGTTFYGQLAAHELNPKQTLDLPDAIQPTAEQARQFQRREVVRASQILVELDQEERLRPFIMRLAITAVTPEEHKLVAQLARNLRRVDLAVASSKRSARQGIILLHEAFPLVEPMLRVDEPETALVLALSRQESEFNQTAVSPAGARGLMQLMPATAKGVAKELKLGFDQGQLTQNAGYNVQLGSHYLKGLLRNWDNNFVLALAGYNAGEARVRRWIQDWGDPRQANVDVIDWIELIPFSETRNYVQRVLESVQVYRHLLHNQPGTVDRIYIDMRGTPRQACSTPSC</sequence>
<feature type="signal peptide" evidence="5">
    <location>
        <begin position="1"/>
        <end position="18"/>
    </location>
</feature>
<feature type="chain" id="PRO_5022161270" evidence="5">
    <location>
        <begin position="19"/>
        <end position="704"/>
    </location>
</feature>
<evidence type="ECO:0000256" key="1">
    <source>
        <dbReference type="ARBA" id="ARBA00007734"/>
    </source>
</evidence>
<name>A0A516H509_9PROT</name>
<keyword evidence="8" id="KW-1185">Reference proteome</keyword>
<dbReference type="EMBL" id="CP041636">
    <property type="protein sequence ID" value="QDO98878.1"/>
    <property type="molecule type" value="Genomic_DNA"/>
</dbReference>
<dbReference type="Pfam" id="PF01464">
    <property type="entry name" value="SLT"/>
    <property type="match status" value="1"/>
</dbReference>
<dbReference type="GO" id="GO:0004553">
    <property type="term" value="F:hydrolase activity, hydrolyzing O-glycosyl compounds"/>
    <property type="evidence" value="ECO:0007669"/>
    <property type="project" value="InterPro"/>
</dbReference>
<dbReference type="PANTHER" id="PTHR37423:SF2">
    <property type="entry name" value="MEMBRANE-BOUND LYTIC MUREIN TRANSGLYCOSYLASE C"/>
    <property type="match status" value="1"/>
</dbReference>
<evidence type="ECO:0000313" key="7">
    <source>
        <dbReference type="EMBL" id="QDO98878.1"/>
    </source>
</evidence>
<dbReference type="RefSeq" id="WP_144257875.1">
    <property type="nucleotide sequence ID" value="NZ_CP041636.1"/>
</dbReference>
<dbReference type="InterPro" id="IPR023346">
    <property type="entry name" value="Lysozyme-like_dom_sf"/>
</dbReference>